<evidence type="ECO:0000313" key="3">
    <source>
        <dbReference type="Proteomes" id="UP000186268"/>
    </source>
</evidence>
<feature type="domain" description="DUF7823" evidence="1">
    <location>
        <begin position="36"/>
        <end position="114"/>
    </location>
</feature>
<reference evidence="2 3" key="1">
    <citation type="submission" date="2016-09" db="EMBL/GenBank/DDBJ databases">
        <title>Xenorhabdus thuongxuanensis sp. nov. and Xenorhabdus eapokensis sp. nov., isolated from Steinernema species.</title>
        <authorList>
            <person name="Kaempfer P."/>
            <person name="Tobias N.J."/>
            <person name="Phan Ke L."/>
            <person name="Bode H.B."/>
            <person name="Glaeser S.P."/>
        </authorList>
    </citation>
    <scope>NUCLEOTIDE SEQUENCE [LARGE SCALE GENOMIC DNA]</scope>
    <source>
        <strain evidence="2 3">DL20</strain>
    </source>
</reference>
<dbReference type="EMBL" id="MKGQ01000181">
    <property type="protein sequence ID" value="OKO94774.1"/>
    <property type="molecule type" value="Genomic_DNA"/>
</dbReference>
<dbReference type="Proteomes" id="UP000186268">
    <property type="component" value="Unassembled WGS sequence"/>
</dbReference>
<gene>
    <name evidence="2" type="ORF">Xedl_03958</name>
</gene>
<accession>A0A1Q5T3H4</accession>
<dbReference type="InterPro" id="IPR056725">
    <property type="entry name" value="DUF7823"/>
</dbReference>
<protein>
    <recommendedName>
        <fullName evidence="1">DUF7823 domain-containing protein</fullName>
    </recommendedName>
</protein>
<evidence type="ECO:0000259" key="1">
    <source>
        <dbReference type="Pfam" id="PF25136"/>
    </source>
</evidence>
<dbReference type="Pfam" id="PF25136">
    <property type="entry name" value="DUF7823"/>
    <property type="match status" value="1"/>
</dbReference>
<dbReference type="AlphaFoldDB" id="A0A1Q5T3H4"/>
<comment type="caution">
    <text evidence="2">The sequence shown here is derived from an EMBL/GenBank/DDBJ whole genome shotgun (WGS) entry which is preliminary data.</text>
</comment>
<evidence type="ECO:0000313" key="2">
    <source>
        <dbReference type="EMBL" id="OKO94774.1"/>
    </source>
</evidence>
<proteinExistence type="predicted"/>
<name>A0A1Q5T3H4_9GAMM</name>
<organism evidence="2 3">
    <name type="scientific">Xenorhabdus eapokensis</name>
    <dbReference type="NCBI Taxonomy" id="1873482"/>
    <lineage>
        <taxon>Bacteria</taxon>
        <taxon>Pseudomonadati</taxon>
        <taxon>Pseudomonadota</taxon>
        <taxon>Gammaproteobacteria</taxon>
        <taxon>Enterobacterales</taxon>
        <taxon>Morganellaceae</taxon>
        <taxon>Xenorhabdus</taxon>
    </lineage>
</organism>
<sequence length="114" mass="13354">MERDRKYETLIIMKSYLEAVFTTNNQFQLEWAVYSYKDDESYQQALELFQNKNLYITVDGVTYNLGKNTYPPPDPNGYYGKYAFDNIYTGDGAQSLGNVLKQTGVTKRLYINWK</sequence>
<keyword evidence="3" id="KW-1185">Reference proteome</keyword>
<dbReference type="OrthoDB" id="6444448at2"/>